<dbReference type="Gene3D" id="2.40.70.10">
    <property type="entry name" value="Acid Proteases"/>
    <property type="match status" value="1"/>
</dbReference>
<dbReference type="AlphaFoldDB" id="A0A8H3D5Z1"/>
<dbReference type="InterPro" id="IPR033121">
    <property type="entry name" value="PEPTIDASE_A1"/>
</dbReference>
<dbReference type="SUPFAM" id="SSF50630">
    <property type="entry name" value="Acid proteases"/>
    <property type="match status" value="1"/>
</dbReference>
<reference evidence="3" key="1">
    <citation type="submission" date="2021-01" db="EMBL/GenBank/DDBJ databases">
        <authorList>
            <person name="Kaushik A."/>
        </authorList>
    </citation>
    <scope>NUCLEOTIDE SEQUENCE</scope>
    <source>
        <strain evidence="3">Type strain: AG8-Rh-89/</strain>
    </source>
</reference>
<dbReference type="Pfam" id="PF00026">
    <property type="entry name" value="Asp"/>
    <property type="match status" value="1"/>
</dbReference>
<feature type="compositionally biased region" description="Polar residues" evidence="1">
    <location>
        <begin position="121"/>
        <end position="130"/>
    </location>
</feature>
<feature type="domain" description="Peptidase A1" evidence="2">
    <location>
        <begin position="1"/>
        <end position="181"/>
    </location>
</feature>
<feature type="region of interest" description="Disordered" evidence="1">
    <location>
        <begin position="110"/>
        <end position="130"/>
    </location>
</feature>
<dbReference type="PROSITE" id="PS51767">
    <property type="entry name" value="PEPTIDASE_A1"/>
    <property type="match status" value="1"/>
</dbReference>
<dbReference type="InterPro" id="IPR021109">
    <property type="entry name" value="Peptidase_aspartic_dom_sf"/>
</dbReference>
<evidence type="ECO:0000313" key="4">
    <source>
        <dbReference type="Proteomes" id="UP000663850"/>
    </source>
</evidence>
<proteinExistence type="predicted"/>
<organism evidence="3 4">
    <name type="scientific">Rhizoctonia solani</name>
    <dbReference type="NCBI Taxonomy" id="456999"/>
    <lineage>
        <taxon>Eukaryota</taxon>
        <taxon>Fungi</taxon>
        <taxon>Dikarya</taxon>
        <taxon>Basidiomycota</taxon>
        <taxon>Agaricomycotina</taxon>
        <taxon>Agaricomycetes</taxon>
        <taxon>Cantharellales</taxon>
        <taxon>Ceratobasidiaceae</taxon>
        <taxon>Rhizoctonia</taxon>
    </lineage>
</organism>
<comment type="caution">
    <text evidence="3">The sequence shown here is derived from an EMBL/GenBank/DDBJ whole genome shotgun (WGS) entry which is preliminary data.</text>
</comment>
<name>A0A8H3D5Z1_9AGAM</name>
<evidence type="ECO:0000313" key="3">
    <source>
        <dbReference type="EMBL" id="CAE6512235.1"/>
    </source>
</evidence>
<evidence type="ECO:0000259" key="2">
    <source>
        <dbReference type="PROSITE" id="PS51767"/>
    </source>
</evidence>
<sequence length="181" mass="20194">MAFRVAFSLEDFNINADGILGLGHTAFNTSMPTIRDALFAQRKIQWNVFGVSFAPALSEGTVDGELTFGGIDLTKYKGWMNWAKITDKEPFNGYWGFEQTIMVINAQQPPNDSSHLHSTETKFSNNPQSGWSIPVRQTTSSIVSNILRLTTQQGATMIYISFEAFDVYSKFLTGSRFDPDA</sequence>
<gene>
    <name evidence="3" type="ORF">RDB_LOCUS107772</name>
</gene>
<evidence type="ECO:0000256" key="1">
    <source>
        <dbReference type="SAM" id="MobiDB-lite"/>
    </source>
</evidence>
<protein>
    <recommendedName>
        <fullName evidence="2">Peptidase A1 domain-containing protein</fullName>
    </recommendedName>
</protein>
<accession>A0A8H3D5Z1</accession>
<dbReference type="Proteomes" id="UP000663850">
    <property type="component" value="Unassembled WGS sequence"/>
</dbReference>
<dbReference type="EMBL" id="CAJMWZ010005887">
    <property type="protein sequence ID" value="CAE6512235.1"/>
    <property type="molecule type" value="Genomic_DNA"/>
</dbReference>